<dbReference type="RefSeq" id="WP_005521989.1">
    <property type="nucleotide sequence ID" value="NZ_CAUOLB010000013.1"/>
</dbReference>
<evidence type="ECO:0000256" key="1">
    <source>
        <dbReference type="ARBA" id="ARBA00004651"/>
    </source>
</evidence>
<comment type="caution">
    <text evidence="8">The sequence shown here is derived from an EMBL/GenBank/DDBJ whole genome shotgun (WGS) entry which is preliminary data.</text>
</comment>
<gene>
    <name evidence="8" type="ORF">NCTC10254_00150</name>
</gene>
<proteinExistence type="inferred from homology"/>
<protein>
    <submittedName>
        <fullName evidence="8">Membrane protein</fullName>
    </submittedName>
</protein>
<feature type="transmembrane region" description="Helical" evidence="7">
    <location>
        <begin position="32"/>
        <end position="50"/>
    </location>
</feature>
<evidence type="ECO:0000256" key="7">
    <source>
        <dbReference type="SAM" id="Phobius"/>
    </source>
</evidence>
<dbReference type="Proteomes" id="UP000249886">
    <property type="component" value="Unassembled WGS sequence"/>
</dbReference>
<evidence type="ECO:0000256" key="2">
    <source>
        <dbReference type="ARBA" id="ARBA00011006"/>
    </source>
</evidence>
<dbReference type="AlphaFoldDB" id="A0A448THZ2"/>
<dbReference type="PANTHER" id="PTHR33884:SF3">
    <property type="entry name" value="UPF0410 PROTEIN YMGE"/>
    <property type="match status" value="1"/>
</dbReference>
<keyword evidence="6 7" id="KW-0472">Membrane</keyword>
<name>A0A448THZ2_9CORY</name>
<evidence type="ECO:0000313" key="9">
    <source>
        <dbReference type="Proteomes" id="UP000249886"/>
    </source>
</evidence>
<keyword evidence="5 7" id="KW-1133">Transmembrane helix</keyword>
<comment type="subcellular location">
    <subcellularLocation>
        <location evidence="1">Cell membrane</location>
        <topology evidence="1">Multi-pass membrane protein</topology>
    </subcellularLocation>
</comment>
<evidence type="ECO:0000256" key="5">
    <source>
        <dbReference type="ARBA" id="ARBA00022989"/>
    </source>
</evidence>
<accession>A0A448THZ2</accession>
<organism evidence="8 9">
    <name type="scientific">Corynebacterium matruchotii</name>
    <dbReference type="NCBI Taxonomy" id="43768"/>
    <lineage>
        <taxon>Bacteria</taxon>
        <taxon>Bacillati</taxon>
        <taxon>Actinomycetota</taxon>
        <taxon>Actinomycetes</taxon>
        <taxon>Mycobacteriales</taxon>
        <taxon>Corynebacteriaceae</taxon>
        <taxon>Corynebacterium</taxon>
    </lineage>
</organism>
<evidence type="ECO:0000256" key="4">
    <source>
        <dbReference type="ARBA" id="ARBA00022692"/>
    </source>
</evidence>
<comment type="similarity">
    <text evidence="2">Belongs to the UPF0410 family.</text>
</comment>
<dbReference type="Pfam" id="PF04226">
    <property type="entry name" value="Transgly_assoc"/>
    <property type="match status" value="1"/>
</dbReference>
<dbReference type="PANTHER" id="PTHR33884">
    <property type="entry name" value="UPF0410 PROTEIN YMGE"/>
    <property type="match status" value="1"/>
</dbReference>
<keyword evidence="3" id="KW-1003">Cell membrane</keyword>
<evidence type="ECO:0000256" key="6">
    <source>
        <dbReference type="ARBA" id="ARBA00023136"/>
    </source>
</evidence>
<feature type="transmembrane region" description="Helical" evidence="7">
    <location>
        <begin position="62"/>
        <end position="83"/>
    </location>
</feature>
<reference evidence="8 9" key="1">
    <citation type="submission" date="2018-06" db="EMBL/GenBank/DDBJ databases">
        <authorList>
            <consortium name="Pathogen Informatics"/>
            <person name="Doyle S."/>
        </authorList>
    </citation>
    <scope>NUCLEOTIDE SEQUENCE [LARGE SCALE GENOMIC DNA]</scope>
    <source>
        <strain evidence="8 9">NCTC10254</strain>
    </source>
</reference>
<keyword evidence="4 7" id="KW-0812">Transmembrane</keyword>
<sequence length="86" mass="9110">MLALGFVGWIVIGGLAGWIASKIKGNDAEQGILMNIVMGVLGGVLGGYVLKFFGVDVANKGMIFSFVTCLIGAVVVISIKQYFQKR</sequence>
<dbReference type="GeneID" id="84573381"/>
<evidence type="ECO:0000256" key="3">
    <source>
        <dbReference type="ARBA" id="ARBA00022475"/>
    </source>
</evidence>
<dbReference type="GO" id="GO:0005886">
    <property type="term" value="C:plasma membrane"/>
    <property type="evidence" value="ECO:0007669"/>
    <property type="project" value="UniProtKB-SubCell"/>
</dbReference>
<evidence type="ECO:0000313" key="8">
    <source>
        <dbReference type="EMBL" id="SPW23792.1"/>
    </source>
</evidence>
<dbReference type="EMBL" id="UARK01000001">
    <property type="protein sequence ID" value="SPW23792.1"/>
    <property type="molecule type" value="Genomic_DNA"/>
</dbReference>
<dbReference type="InterPro" id="IPR007341">
    <property type="entry name" value="Transgly_assoc"/>
</dbReference>
<feature type="transmembrane region" description="Helical" evidence="7">
    <location>
        <begin position="6"/>
        <end position="23"/>
    </location>
</feature>